<dbReference type="Proteomes" id="UP000198397">
    <property type="component" value="Unassembled WGS sequence"/>
</dbReference>
<reference evidence="1 2" key="1">
    <citation type="submission" date="2017-06" db="EMBL/GenBank/DDBJ databases">
        <authorList>
            <person name="Kim H.J."/>
            <person name="Triplett B.A."/>
        </authorList>
    </citation>
    <scope>NUCLEOTIDE SEQUENCE [LARGE SCALE GENOMIC DNA]</scope>
    <source>
        <strain evidence="1 2">DSM 8800</strain>
    </source>
</reference>
<dbReference type="RefSeq" id="WP_089385923.1">
    <property type="nucleotide sequence ID" value="NZ_FZNQ01000029.1"/>
</dbReference>
<accession>A0A238Y447</accession>
<proteinExistence type="predicted"/>
<sequence>MQATQATREVAELCHFLDIAYLYGDIDDDTTTALPDEDAFSLPTDEESELAVKQAIRAEKRAIEALRAARETLIEDLTESAPDS</sequence>
<gene>
    <name evidence="1" type="ORF">SAMN06264855_12912</name>
</gene>
<evidence type="ECO:0000313" key="2">
    <source>
        <dbReference type="Proteomes" id="UP000198397"/>
    </source>
</evidence>
<protein>
    <submittedName>
        <fullName evidence="1">Uncharacterized protein</fullName>
    </submittedName>
</protein>
<name>A0A238Y447_HALVU</name>
<organism evidence="1 2">
    <name type="scientific">Halorubrum vacuolatum</name>
    <name type="common">Natronobacterium vacuolatum</name>
    <dbReference type="NCBI Taxonomy" id="63740"/>
    <lineage>
        <taxon>Archaea</taxon>
        <taxon>Methanobacteriati</taxon>
        <taxon>Methanobacteriota</taxon>
        <taxon>Stenosarchaea group</taxon>
        <taxon>Halobacteria</taxon>
        <taxon>Halobacteriales</taxon>
        <taxon>Haloferacaceae</taxon>
        <taxon>Halorubrum</taxon>
    </lineage>
</organism>
<dbReference type="EMBL" id="FZNQ01000029">
    <property type="protein sequence ID" value="SNR65598.1"/>
    <property type="molecule type" value="Genomic_DNA"/>
</dbReference>
<evidence type="ECO:0000313" key="1">
    <source>
        <dbReference type="EMBL" id="SNR65598.1"/>
    </source>
</evidence>
<dbReference type="AlphaFoldDB" id="A0A238Y447"/>
<keyword evidence="2" id="KW-1185">Reference proteome</keyword>